<proteinExistence type="predicted"/>
<keyword evidence="3" id="KW-1185">Reference proteome</keyword>
<dbReference type="Gene3D" id="1.20.58.840">
    <property type="match status" value="1"/>
</dbReference>
<dbReference type="Pfam" id="PF01636">
    <property type="entry name" value="APH"/>
    <property type="match status" value="1"/>
</dbReference>
<dbReference type="Proteomes" id="UP000741013">
    <property type="component" value="Unassembled WGS sequence"/>
</dbReference>
<gene>
    <name evidence="2" type="ORF">JOM49_006224</name>
</gene>
<dbReference type="RefSeq" id="WP_209667678.1">
    <property type="nucleotide sequence ID" value="NZ_JAGGMS010000001.1"/>
</dbReference>
<evidence type="ECO:0000259" key="1">
    <source>
        <dbReference type="Pfam" id="PF01636"/>
    </source>
</evidence>
<dbReference type="InterPro" id="IPR011009">
    <property type="entry name" value="Kinase-like_dom_sf"/>
</dbReference>
<dbReference type="EMBL" id="JAGGMS010000001">
    <property type="protein sequence ID" value="MBP2184698.1"/>
    <property type="molecule type" value="Genomic_DNA"/>
</dbReference>
<dbReference type="InterPro" id="IPR002575">
    <property type="entry name" value="Aminoglycoside_PTrfase"/>
</dbReference>
<protein>
    <submittedName>
        <fullName evidence="2">Spectinomycin phosphotransferase</fullName>
    </submittedName>
</protein>
<sequence>MKDLPDGVGERDLRAVLRDWDIEVAALDYAAVGFGDYHWIATGAAGRRWFVTLADLAHKVHCGPDATAARDGLGQAMDTAWSLREERGLAFVVAPARTPGGETLRPAGERYAVSVFPFLDGVSGEFGEEARGSVVDLLAELHGVEPPSRVPVLDPDLASRARLEASLGELDRAWTGGPYAEPARALLAGHAPGLRGRLAELDHRIARLSPDRVVTHGEPHPGNVLWSGESRLLLDWDTVGLAVPERDLAFATEAELERYAGLTGHRPDPDALACYRLRWDLDEVATYVTWFRAPHSRSEDKELAWTELAEIVARLDQVRSM</sequence>
<dbReference type="SUPFAM" id="SSF56112">
    <property type="entry name" value="Protein kinase-like (PK-like)"/>
    <property type="match status" value="1"/>
</dbReference>
<reference evidence="2 3" key="1">
    <citation type="submission" date="2021-03" db="EMBL/GenBank/DDBJ databases">
        <title>Sequencing the genomes of 1000 actinobacteria strains.</title>
        <authorList>
            <person name="Klenk H.-P."/>
        </authorList>
    </citation>
    <scope>NUCLEOTIDE SEQUENCE [LARGE SCALE GENOMIC DNA]</scope>
    <source>
        <strain evidence="2 3">DSM 45510</strain>
    </source>
</reference>
<evidence type="ECO:0000313" key="3">
    <source>
        <dbReference type="Proteomes" id="UP000741013"/>
    </source>
</evidence>
<accession>A0ABS4PZ50</accession>
<feature type="domain" description="Aminoglycoside phosphotransferase" evidence="1">
    <location>
        <begin position="106"/>
        <end position="252"/>
    </location>
</feature>
<dbReference type="Gene3D" id="1.10.510.10">
    <property type="entry name" value="Transferase(Phosphotransferase) domain 1"/>
    <property type="match status" value="1"/>
</dbReference>
<evidence type="ECO:0000313" key="2">
    <source>
        <dbReference type="EMBL" id="MBP2184698.1"/>
    </source>
</evidence>
<comment type="caution">
    <text evidence="2">The sequence shown here is derived from an EMBL/GenBank/DDBJ whole genome shotgun (WGS) entry which is preliminary data.</text>
</comment>
<name>A0ABS4PZ50_9PSEU</name>
<organism evidence="2 3">
    <name type="scientific">Amycolatopsis magusensis</name>
    <dbReference type="NCBI Taxonomy" id="882444"/>
    <lineage>
        <taxon>Bacteria</taxon>
        <taxon>Bacillati</taxon>
        <taxon>Actinomycetota</taxon>
        <taxon>Actinomycetes</taxon>
        <taxon>Pseudonocardiales</taxon>
        <taxon>Pseudonocardiaceae</taxon>
        <taxon>Amycolatopsis</taxon>
    </lineage>
</organism>